<gene>
    <name evidence="2" type="ORF">DSM106044_04159</name>
</gene>
<dbReference type="EMBL" id="QGQD01000078">
    <property type="protein sequence ID" value="TLC99013.1"/>
    <property type="molecule type" value="Genomic_DNA"/>
</dbReference>
<dbReference type="RefSeq" id="WP_027295016.1">
    <property type="nucleotide sequence ID" value="NZ_CABMJZ010000091.1"/>
</dbReference>
<dbReference type="Proteomes" id="UP000306509">
    <property type="component" value="Unassembled WGS sequence"/>
</dbReference>
<sequence precursor="true">MRKKRRDRGSNRRGMVCISAVVLVLLVTLFVQSNTIKQKNAIYTAQEAQLQTQLEAEEQRAKDIEDMKAYMQTKEYAEKVARDKLGLVYKDEILFKEDE</sequence>
<dbReference type="STRING" id="180332.GCA_000797495_05754"/>
<dbReference type="OrthoDB" id="1771181at2"/>
<feature type="coiled-coil region" evidence="1">
    <location>
        <begin position="40"/>
        <end position="67"/>
    </location>
</feature>
<dbReference type="InterPro" id="IPR007060">
    <property type="entry name" value="FtsL/DivIC"/>
</dbReference>
<protein>
    <submittedName>
        <fullName evidence="2">Septum formation initiator</fullName>
    </submittedName>
</protein>
<evidence type="ECO:0000313" key="3">
    <source>
        <dbReference type="Proteomes" id="UP000306509"/>
    </source>
</evidence>
<dbReference type="AlphaFoldDB" id="A0A4U8Q461"/>
<accession>A0A4U8Q461</accession>
<dbReference type="Pfam" id="PF04977">
    <property type="entry name" value="DivIC"/>
    <property type="match status" value="1"/>
</dbReference>
<proteinExistence type="predicted"/>
<reference evidence="2 3" key="1">
    <citation type="journal article" date="2019" name="Anaerobe">
        <title>Detection of Robinsoniella peoriensis in multiple bone samples of a trauma patient.</title>
        <authorList>
            <person name="Schrottner P."/>
            <person name="Hartwich K."/>
            <person name="Bunk B."/>
            <person name="Schober I."/>
            <person name="Helbig S."/>
            <person name="Rudolph W.W."/>
            <person name="Gunzer F."/>
        </authorList>
    </citation>
    <scope>NUCLEOTIDE SEQUENCE [LARGE SCALE GENOMIC DNA]</scope>
    <source>
        <strain evidence="2 3">DSM 106044</strain>
    </source>
</reference>
<keyword evidence="1" id="KW-0175">Coiled coil</keyword>
<keyword evidence="3" id="KW-1185">Reference proteome</keyword>
<name>A0A4U8Q461_9FIRM</name>
<evidence type="ECO:0000313" key="2">
    <source>
        <dbReference type="EMBL" id="TLC99013.1"/>
    </source>
</evidence>
<comment type="caution">
    <text evidence="2">The sequence shown here is derived from an EMBL/GenBank/DDBJ whole genome shotgun (WGS) entry which is preliminary data.</text>
</comment>
<organism evidence="2 3">
    <name type="scientific">Robinsoniella peoriensis</name>
    <dbReference type="NCBI Taxonomy" id="180332"/>
    <lineage>
        <taxon>Bacteria</taxon>
        <taxon>Bacillati</taxon>
        <taxon>Bacillota</taxon>
        <taxon>Clostridia</taxon>
        <taxon>Lachnospirales</taxon>
        <taxon>Lachnospiraceae</taxon>
        <taxon>Robinsoniella</taxon>
    </lineage>
</organism>
<evidence type="ECO:0000256" key="1">
    <source>
        <dbReference type="SAM" id="Coils"/>
    </source>
</evidence>